<keyword evidence="3" id="KW-1185">Reference proteome</keyword>
<name>A0A517PJ04_9PLAN</name>
<organism evidence="2 3">
    <name type="scientific">Gimesia chilikensis</name>
    <dbReference type="NCBI Taxonomy" id="2605989"/>
    <lineage>
        <taxon>Bacteria</taxon>
        <taxon>Pseudomonadati</taxon>
        <taxon>Planctomycetota</taxon>
        <taxon>Planctomycetia</taxon>
        <taxon>Planctomycetales</taxon>
        <taxon>Planctomycetaceae</taxon>
        <taxon>Gimesia</taxon>
    </lineage>
</organism>
<dbReference type="OrthoDB" id="213905at2"/>
<feature type="transmembrane region" description="Helical" evidence="1">
    <location>
        <begin position="243"/>
        <end position="260"/>
    </location>
</feature>
<feature type="transmembrane region" description="Helical" evidence="1">
    <location>
        <begin position="461"/>
        <end position="478"/>
    </location>
</feature>
<sequence>MRVRSFIPFLIAILLTLGLFYSDSISLGIPGEWSWQRIPFTGPSVLFGAIVAGLILAAYLLLVVWGHTRISNCRRGELIAWLTGLVIASLTWSFYLQDSPPAEYSLSKAPFVLYYKGSSGYFTEANTNIKDVATYLSEYETKMEGGDVLHEGTHPPGLPLFYRSLIWLCDTWPGLQSLLIESQPASFQIACEIIAETTAVTPDPLTSRDRAVLWLATLITLLASALTVIPLFLLAHEFCSRRISWQVVAFWPLIPAALIFQPKSDALYSVLAISFLYCWVAAWRRKSVACFILAGLLIWSGLFLTLAFLPVALCAVLYSLLSAWKQRAETTPHQFPWKRLFAAAGWSLLGFAVPLILCAVLFQLNLPRVWILNLQNHAGFYDEYPRTYWKWLLLNPLEISLSIGLPVIWLVLKSLCRRPDPDLNTGSHHATSVYPLLYSCLLVLGLLWLSGKNMGEAARLWLIFLPWFLLMTIPAWQLRQQQFEVSQEQLPSPLKQQTFWIGALVAQAIVCVATVFRITGFHFPPG</sequence>
<reference evidence="2 3" key="1">
    <citation type="submission" date="2019-02" db="EMBL/GenBank/DDBJ databases">
        <title>Deep-cultivation of Planctomycetes and their phenomic and genomic characterization uncovers novel biology.</title>
        <authorList>
            <person name="Wiegand S."/>
            <person name="Jogler M."/>
            <person name="Boedeker C."/>
            <person name="Pinto D."/>
            <person name="Vollmers J."/>
            <person name="Rivas-Marin E."/>
            <person name="Kohn T."/>
            <person name="Peeters S.H."/>
            <person name="Heuer A."/>
            <person name="Rast P."/>
            <person name="Oberbeckmann S."/>
            <person name="Bunk B."/>
            <person name="Jeske O."/>
            <person name="Meyerdierks A."/>
            <person name="Storesund J.E."/>
            <person name="Kallscheuer N."/>
            <person name="Luecker S."/>
            <person name="Lage O.M."/>
            <person name="Pohl T."/>
            <person name="Merkel B.J."/>
            <person name="Hornburger P."/>
            <person name="Mueller R.-W."/>
            <person name="Bruemmer F."/>
            <person name="Labrenz M."/>
            <person name="Spormann A.M."/>
            <person name="Op den Camp H."/>
            <person name="Overmann J."/>
            <person name="Amann R."/>
            <person name="Jetten M.S.M."/>
            <person name="Mascher T."/>
            <person name="Medema M.H."/>
            <person name="Devos D.P."/>
            <person name="Kaster A.-K."/>
            <person name="Ovreas L."/>
            <person name="Rohde M."/>
            <person name="Galperin M.Y."/>
            <person name="Jogler C."/>
        </authorList>
    </citation>
    <scope>NUCLEOTIDE SEQUENCE [LARGE SCALE GENOMIC DNA]</scope>
    <source>
        <strain evidence="2 3">HG66A1</strain>
    </source>
</reference>
<dbReference type="Proteomes" id="UP000320421">
    <property type="component" value="Chromosome"/>
</dbReference>
<dbReference type="EMBL" id="CP036266">
    <property type="protein sequence ID" value="QDT19364.1"/>
    <property type="molecule type" value="Genomic_DNA"/>
</dbReference>
<dbReference type="AlphaFoldDB" id="A0A517PJ04"/>
<keyword evidence="1" id="KW-1133">Transmembrane helix</keyword>
<feature type="transmembrane region" description="Helical" evidence="1">
    <location>
        <begin position="211"/>
        <end position="234"/>
    </location>
</feature>
<gene>
    <name evidence="2" type="ORF">HG66A1_11290</name>
</gene>
<proteinExistence type="predicted"/>
<dbReference type="RefSeq" id="WP_145181214.1">
    <property type="nucleotide sequence ID" value="NZ_CP036266.1"/>
</dbReference>
<feature type="transmembrane region" description="Helical" evidence="1">
    <location>
        <begin position="498"/>
        <end position="518"/>
    </location>
</feature>
<keyword evidence="1" id="KW-0812">Transmembrane</keyword>
<evidence type="ECO:0000256" key="1">
    <source>
        <dbReference type="SAM" id="Phobius"/>
    </source>
</evidence>
<evidence type="ECO:0000313" key="2">
    <source>
        <dbReference type="EMBL" id="QDT19364.1"/>
    </source>
</evidence>
<accession>A0A517PJ04</accession>
<feature type="transmembrane region" description="Helical" evidence="1">
    <location>
        <begin position="266"/>
        <end position="283"/>
    </location>
</feature>
<keyword evidence="1" id="KW-0472">Membrane</keyword>
<evidence type="ECO:0000313" key="3">
    <source>
        <dbReference type="Proteomes" id="UP000320421"/>
    </source>
</evidence>
<evidence type="ECO:0008006" key="4">
    <source>
        <dbReference type="Google" id="ProtNLM"/>
    </source>
</evidence>
<feature type="transmembrane region" description="Helical" evidence="1">
    <location>
        <begin position="78"/>
        <end position="96"/>
    </location>
</feature>
<feature type="transmembrane region" description="Helical" evidence="1">
    <location>
        <begin position="44"/>
        <end position="66"/>
    </location>
</feature>
<feature type="transmembrane region" description="Helical" evidence="1">
    <location>
        <begin position="340"/>
        <end position="362"/>
    </location>
</feature>
<feature type="transmembrane region" description="Helical" evidence="1">
    <location>
        <begin position="432"/>
        <end position="449"/>
    </location>
</feature>
<feature type="transmembrane region" description="Helical" evidence="1">
    <location>
        <begin position="391"/>
        <end position="412"/>
    </location>
</feature>
<protein>
    <recommendedName>
        <fullName evidence="4">Glycosyltransferase RgtA/B/C/D-like domain-containing protein</fullName>
    </recommendedName>
</protein>
<feature type="transmembrane region" description="Helical" evidence="1">
    <location>
        <begin position="290"/>
        <end position="320"/>
    </location>
</feature>